<evidence type="ECO:0000256" key="1">
    <source>
        <dbReference type="SAM" id="MobiDB-lite"/>
    </source>
</evidence>
<sequence length="445" mass="46729">MENVRSTRPRAGTIPPEARPAAQEPAAADGLQVLPGLGGVGTVKALLAAAGGFVAGIAGVPVGPAVEVARRGIPGEGATPGPAVTMDAQAAPLPQDAVTVGSGLSAPDAVLPVYVGVDEKGAPTRSAPAAAAKAREVAGLPRREPVLRRLVGLLCGKKGVRKILVGEFHGRPENTLINAEVLKGALQDGRRVTYYREFVVPKRHEPEAEAMLSPTADRKLAAERLAHTSLERGPIPPAEEFESHKKMLAHVNLTIHPLWFKSPERADLTRFLNDPAAVSVGSTGAGHALDRSAGWGLRDIPFLGVEGLPNPAAELAYNHLDASQQAEFVDGFAKARGVAPSIFVMSTQSLPMGYPVGDATVRQMFIEHYTTNDSVVIEVPGKYGNITLVTNATTAEDLADLHAFADENPGVAVYSRSRATPEDIDVHIGVRPDDQAQPAGEKTDL</sequence>
<protein>
    <submittedName>
        <fullName evidence="2">Uncharacterized protein</fullName>
    </submittedName>
</protein>
<organism evidence="2 3">
    <name type="scientific">Ramlibacter albus</name>
    <dbReference type="NCBI Taxonomy" id="2079448"/>
    <lineage>
        <taxon>Bacteria</taxon>
        <taxon>Pseudomonadati</taxon>
        <taxon>Pseudomonadota</taxon>
        <taxon>Betaproteobacteria</taxon>
        <taxon>Burkholderiales</taxon>
        <taxon>Comamonadaceae</taxon>
        <taxon>Ramlibacter</taxon>
    </lineage>
</organism>
<name>A0A923MB51_9BURK</name>
<dbReference type="EMBL" id="JACORU010000006">
    <property type="protein sequence ID" value="MBC5766271.1"/>
    <property type="molecule type" value="Genomic_DNA"/>
</dbReference>
<reference evidence="2" key="1">
    <citation type="submission" date="2020-08" db="EMBL/GenBank/DDBJ databases">
        <title>Ramlibacter sp. GTP1 16S ribosomal RNA gene genome sequencing and assembly.</title>
        <authorList>
            <person name="Kang M."/>
        </authorList>
    </citation>
    <scope>NUCLEOTIDE SEQUENCE</scope>
    <source>
        <strain evidence="2">GTP1</strain>
    </source>
</reference>
<keyword evidence="3" id="KW-1185">Reference proteome</keyword>
<dbReference type="RefSeq" id="WP_187082747.1">
    <property type="nucleotide sequence ID" value="NZ_JACORU010000006.1"/>
</dbReference>
<dbReference type="AlphaFoldDB" id="A0A923MB51"/>
<accession>A0A923MB51</accession>
<feature type="compositionally biased region" description="Low complexity" evidence="1">
    <location>
        <begin position="15"/>
        <end position="25"/>
    </location>
</feature>
<proteinExistence type="predicted"/>
<feature type="region of interest" description="Disordered" evidence="1">
    <location>
        <begin position="1"/>
        <end position="25"/>
    </location>
</feature>
<dbReference type="Proteomes" id="UP000596827">
    <property type="component" value="Unassembled WGS sequence"/>
</dbReference>
<comment type="caution">
    <text evidence="2">The sequence shown here is derived from an EMBL/GenBank/DDBJ whole genome shotgun (WGS) entry which is preliminary data.</text>
</comment>
<gene>
    <name evidence="2" type="ORF">H8R02_17520</name>
</gene>
<evidence type="ECO:0000313" key="2">
    <source>
        <dbReference type="EMBL" id="MBC5766271.1"/>
    </source>
</evidence>
<evidence type="ECO:0000313" key="3">
    <source>
        <dbReference type="Proteomes" id="UP000596827"/>
    </source>
</evidence>